<dbReference type="Gene3D" id="1.10.4200.10">
    <property type="entry name" value="Triphosphoribosyl-dephospho-CoA protein"/>
    <property type="match status" value="1"/>
</dbReference>
<proteinExistence type="inferred from homology"/>
<dbReference type="GO" id="GO:0046917">
    <property type="term" value="F:triphosphoribosyl-dephospho-CoA synthase activity"/>
    <property type="evidence" value="ECO:0007669"/>
    <property type="project" value="UniProtKB-UniRule"/>
</dbReference>
<dbReference type="PANTHER" id="PTHR30201:SF2">
    <property type="entry name" value="2-(5''-TRIPHOSPHORIBOSYL)-3'-DEPHOSPHOCOENZYME-A SYNTHASE"/>
    <property type="match status" value="1"/>
</dbReference>
<gene>
    <name evidence="5" type="primary">citG</name>
    <name evidence="6" type="ordered locus">Corgl_0579</name>
</gene>
<evidence type="ECO:0000256" key="3">
    <source>
        <dbReference type="ARBA" id="ARBA00022741"/>
    </source>
</evidence>
<sequence>MRELDMGVAEIPLLAEQAIRAMLYEVCVNPKPGLVDPSSSGPHPDMDVFMFIDSAETLRAYFERCAAIGADTGISTHPDMFQALRPLGVSAERAMLEATAGANTHKGAIFSLGILVASTARASLTSADIRSTVRIMMAGVCAADFAGTSSKPARELTAGEKQYLLLGATGVRGEAEAGFPCVFDFGLPALRGARGTRNQRLLDTLMAIAAHETDSNLLSRSGMDQAIVLWAQRQAQAVLDAGGAAAPAGLAALQDMNHEFLKRNLSLGGAADMLILTIFLGLREGLLAHL</sequence>
<dbReference type="HAMAP" id="MF_00397">
    <property type="entry name" value="CitG"/>
    <property type="match status" value="1"/>
</dbReference>
<reference evidence="7" key="1">
    <citation type="journal article" date="2013" name="Stand. Genomic Sci.">
        <title>Complete genome sequence of Coriobacterium glomerans type strain (PW2(T)) from the midgut of Pyrrhocoris apterus L. (red soldier bug).</title>
        <authorList>
            <person name="Stackebrandt E."/>
            <person name="Zeytun A."/>
            <person name="Lapidus A."/>
            <person name="Nolan M."/>
            <person name="Lucas S."/>
            <person name="Hammon N."/>
            <person name="Deshpande S."/>
            <person name="Cheng J.F."/>
            <person name="Tapia R."/>
            <person name="Goodwin L.A."/>
            <person name="Pitluck S."/>
            <person name="Liolios K."/>
            <person name="Pagani I."/>
            <person name="Ivanova N."/>
            <person name="Mavromatis K."/>
            <person name="Mikhailova N."/>
            <person name="Huntemann M."/>
            <person name="Pati A."/>
            <person name="Chen A."/>
            <person name="Palaniappan K."/>
            <person name="Chang Y.J."/>
            <person name="Land M."/>
            <person name="Hauser L."/>
            <person name="Rohde M."/>
            <person name="Pukall R."/>
            <person name="Goker M."/>
            <person name="Detter J.C."/>
            <person name="Woyke T."/>
            <person name="Bristow J."/>
            <person name="Eisen J.A."/>
            <person name="Markowitz V."/>
            <person name="Hugenholtz P."/>
            <person name="Kyrpides N.C."/>
            <person name="Klenk H.P."/>
        </authorList>
    </citation>
    <scope>NUCLEOTIDE SEQUENCE</scope>
    <source>
        <strain evidence="7">ATCC 49209 / DSM 20642 / JCM 10262 / PW2</strain>
    </source>
</reference>
<dbReference type="NCBIfam" id="NF002315">
    <property type="entry name" value="PRK01237.1"/>
    <property type="match status" value="1"/>
</dbReference>
<dbReference type="EC" id="2.4.2.52" evidence="5"/>
<evidence type="ECO:0000256" key="5">
    <source>
        <dbReference type="HAMAP-Rule" id="MF_00397"/>
    </source>
</evidence>
<evidence type="ECO:0000256" key="2">
    <source>
        <dbReference type="ARBA" id="ARBA00022679"/>
    </source>
</evidence>
<comment type="similarity">
    <text evidence="5">Belongs to the CitG/MdcB family.</text>
</comment>
<name>F2NBF7_CORGP</name>
<protein>
    <recommendedName>
        <fullName evidence="5">Probable 2-(5''-triphosphoribosyl)-3'-dephosphocoenzyme-A synthase</fullName>
        <shortName evidence="5">2-(5''-triphosphoribosyl)-3'-dephospho-CoA synthase</shortName>
        <ecNumber evidence="5">2.4.2.52</ecNumber>
    </recommendedName>
</protein>
<keyword evidence="4 5" id="KW-0067">ATP-binding</keyword>
<keyword evidence="6" id="KW-0328">Glycosyltransferase</keyword>
<evidence type="ECO:0000256" key="4">
    <source>
        <dbReference type="ARBA" id="ARBA00022840"/>
    </source>
</evidence>
<dbReference type="RefSeq" id="WP_013708436.1">
    <property type="nucleotide sequence ID" value="NC_015389.1"/>
</dbReference>
<accession>F2NBF7</accession>
<dbReference type="STRING" id="700015.Corgl_0579"/>
<dbReference type="GO" id="GO:0005524">
    <property type="term" value="F:ATP binding"/>
    <property type="evidence" value="ECO:0007669"/>
    <property type="project" value="UniProtKB-KW"/>
</dbReference>
<dbReference type="GO" id="GO:0051191">
    <property type="term" value="P:prosthetic group biosynthetic process"/>
    <property type="evidence" value="ECO:0007669"/>
    <property type="project" value="TreeGrafter"/>
</dbReference>
<dbReference type="eggNOG" id="COG1767">
    <property type="taxonomic scope" value="Bacteria"/>
</dbReference>
<dbReference type="NCBIfam" id="TIGR03125">
    <property type="entry name" value="citrate_citG"/>
    <property type="match status" value="1"/>
</dbReference>
<evidence type="ECO:0000313" key="7">
    <source>
        <dbReference type="Proteomes" id="UP000006851"/>
    </source>
</evidence>
<organism evidence="6 7">
    <name type="scientific">Coriobacterium glomerans (strain ATCC 49209 / DSM 20642 / JCM 10262 / PW2)</name>
    <dbReference type="NCBI Taxonomy" id="700015"/>
    <lineage>
        <taxon>Bacteria</taxon>
        <taxon>Bacillati</taxon>
        <taxon>Actinomycetota</taxon>
        <taxon>Coriobacteriia</taxon>
        <taxon>Coriobacteriales</taxon>
        <taxon>Coriobacteriaceae</taxon>
        <taxon>Coriobacterium</taxon>
    </lineage>
</organism>
<dbReference type="GO" id="GO:0016757">
    <property type="term" value="F:glycosyltransferase activity"/>
    <property type="evidence" value="ECO:0007669"/>
    <property type="project" value="UniProtKB-KW"/>
</dbReference>
<dbReference type="HOGENOM" id="CLU_056179_1_0_11"/>
<dbReference type="InterPro" id="IPR002736">
    <property type="entry name" value="CitG"/>
</dbReference>
<keyword evidence="3 5" id="KW-0547">Nucleotide-binding</keyword>
<dbReference type="InterPro" id="IPR017551">
    <property type="entry name" value="TriPribosyl-deP-CoA_syn_CitG"/>
</dbReference>
<dbReference type="AlphaFoldDB" id="F2NBF7"/>
<comment type="catalytic activity">
    <reaction evidence="1 5">
        <text>3'-dephospho-CoA + ATP = 2'-(5''-triphospho-alpha-D-ribosyl)-3'-dephospho-CoA + adenine</text>
        <dbReference type="Rhea" id="RHEA:15117"/>
        <dbReference type="ChEBI" id="CHEBI:16708"/>
        <dbReference type="ChEBI" id="CHEBI:30616"/>
        <dbReference type="ChEBI" id="CHEBI:57328"/>
        <dbReference type="ChEBI" id="CHEBI:61378"/>
        <dbReference type="EC" id="2.4.2.52"/>
    </reaction>
</comment>
<dbReference type="EMBL" id="CP002628">
    <property type="protein sequence ID" value="AEB06693.1"/>
    <property type="molecule type" value="Genomic_DNA"/>
</dbReference>
<keyword evidence="7" id="KW-1185">Reference proteome</keyword>
<evidence type="ECO:0000256" key="1">
    <source>
        <dbReference type="ARBA" id="ARBA00001210"/>
    </source>
</evidence>
<evidence type="ECO:0000313" key="6">
    <source>
        <dbReference type="EMBL" id="AEB06693.1"/>
    </source>
</evidence>
<dbReference type="KEGG" id="cgo:Corgl_0579"/>
<dbReference type="Proteomes" id="UP000006851">
    <property type="component" value="Chromosome"/>
</dbReference>
<dbReference type="Pfam" id="PF01874">
    <property type="entry name" value="CitG"/>
    <property type="match status" value="1"/>
</dbReference>
<dbReference type="PANTHER" id="PTHR30201">
    <property type="entry name" value="TRIPHOSPHORIBOSYL-DEPHOSPHO-COA SYNTHASE"/>
    <property type="match status" value="1"/>
</dbReference>
<keyword evidence="2 5" id="KW-0808">Transferase</keyword>